<evidence type="ECO:0000313" key="4">
    <source>
        <dbReference type="Proteomes" id="UP000694419"/>
    </source>
</evidence>
<dbReference type="Gene3D" id="2.60.40.10">
    <property type="entry name" value="Immunoglobulins"/>
    <property type="match status" value="1"/>
</dbReference>
<accession>A0A8C3KMR3</accession>
<reference evidence="3" key="1">
    <citation type="submission" date="2025-08" db="UniProtKB">
        <authorList>
            <consortium name="Ensembl"/>
        </authorList>
    </citation>
    <scope>IDENTIFICATION</scope>
</reference>
<protein>
    <recommendedName>
        <fullName evidence="2">Ig-like domain-containing protein</fullName>
    </recommendedName>
</protein>
<evidence type="ECO:0000313" key="3">
    <source>
        <dbReference type="Ensembl" id="ENSCPGP00000026104.1"/>
    </source>
</evidence>
<dbReference type="PANTHER" id="PTHR23411">
    <property type="entry name" value="TAPASIN"/>
    <property type="match status" value="1"/>
</dbReference>
<dbReference type="PROSITE" id="PS00290">
    <property type="entry name" value="IG_MHC"/>
    <property type="match status" value="1"/>
</dbReference>
<dbReference type="InterPro" id="IPR003006">
    <property type="entry name" value="Ig/MHC_CS"/>
</dbReference>
<keyword evidence="1" id="KW-0393">Immunoglobulin domain</keyword>
<dbReference type="AlphaFoldDB" id="A0A8C3KMR3"/>
<dbReference type="InterPro" id="IPR007110">
    <property type="entry name" value="Ig-like_dom"/>
</dbReference>
<dbReference type="InterPro" id="IPR036179">
    <property type="entry name" value="Ig-like_dom_sf"/>
</dbReference>
<dbReference type="InterPro" id="IPR003597">
    <property type="entry name" value="Ig_C1-set"/>
</dbReference>
<evidence type="ECO:0000259" key="2">
    <source>
        <dbReference type="PROSITE" id="PS50835"/>
    </source>
</evidence>
<reference evidence="3" key="2">
    <citation type="submission" date="2025-09" db="UniProtKB">
        <authorList>
            <consortium name="Ensembl"/>
        </authorList>
    </citation>
    <scope>IDENTIFICATION</scope>
</reference>
<evidence type="ECO:0000256" key="1">
    <source>
        <dbReference type="ARBA" id="ARBA00023319"/>
    </source>
</evidence>
<keyword evidence="4" id="KW-1185">Reference proteome</keyword>
<feature type="domain" description="Ig-like" evidence="2">
    <location>
        <begin position="9"/>
        <end position="107"/>
    </location>
</feature>
<dbReference type="PROSITE" id="PS50835">
    <property type="entry name" value="IG_LIKE"/>
    <property type="match status" value="1"/>
</dbReference>
<dbReference type="FunFam" id="2.60.40.10:FF:000463">
    <property type="entry name" value="Immunoglobulin heavy constant gamma 1"/>
    <property type="match status" value="1"/>
</dbReference>
<dbReference type="InterPro" id="IPR050380">
    <property type="entry name" value="Immune_Resp_Modulators"/>
</dbReference>
<sequence>HPATSVKAPSVYVFPPPAEELARQEVATLTCLATGFSPADILVTWTQEDQPVAPGAVVTFSPHQDGATWTVYSMLRTTVTAWQRGDTFACLVGHDGIPLKFLQKNLDKSLGKATNVNVSVVLADSDVTCY</sequence>
<dbReference type="Proteomes" id="UP000694419">
    <property type="component" value="Unplaced"/>
</dbReference>
<dbReference type="CDD" id="cd05768">
    <property type="entry name" value="IgC1_CH3_IgAGD_CH4_IgAEM"/>
    <property type="match status" value="1"/>
</dbReference>
<name>A0A8C3KMR3_9CHAR</name>
<dbReference type="InterPro" id="IPR013783">
    <property type="entry name" value="Ig-like_fold"/>
</dbReference>
<proteinExistence type="predicted"/>
<dbReference type="SMART" id="SM00407">
    <property type="entry name" value="IGc1"/>
    <property type="match status" value="1"/>
</dbReference>
<organism evidence="3 4">
    <name type="scientific">Calidris pygmaea</name>
    <name type="common">Spoon-billed sandpiper</name>
    <dbReference type="NCBI Taxonomy" id="425635"/>
    <lineage>
        <taxon>Eukaryota</taxon>
        <taxon>Metazoa</taxon>
        <taxon>Chordata</taxon>
        <taxon>Craniata</taxon>
        <taxon>Vertebrata</taxon>
        <taxon>Euteleostomi</taxon>
        <taxon>Archelosauria</taxon>
        <taxon>Archosauria</taxon>
        <taxon>Dinosauria</taxon>
        <taxon>Saurischia</taxon>
        <taxon>Theropoda</taxon>
        <taxon>Coelurosauria</taxon>
        <taxon>Aves</taxon>
        <taxon>Neognathae</taxon>
        <taxon>Neoaves</taxon>
        <taxon>Charadriiformes</taxon>
        <taxon>Scolopacidae</taxon>
        <taxon>Calidris</taxon>
    </lineage>
</organism>
<dbReference type="Pfam" id="PF07654">
    <property type="entry name" value="C1-set"/>
    <property type="match status" value="1"/>
</dbReference>
<dbReference type="Ensembl" id="ENSCPGT00000028527.1">
    <property type="protein sequence ID" value="ENSCPGP00000026104.1"/>
    <property type="gene ID" value="ENSCPGG00000018007.1"/>
</dbReference>
<dbReference type="SUPFAM" id="SSF48726">
    <property type="entry name" value="Immunoglobulin"/>
    <property type="match status" value="1"/>
</dbReference>